<organism evidence="1 2">
    <name type="scientific">Gymnopus androsaceus JB14</name>
    <dbReference type="NCBI Taxonomy" id="1447944"/>
    <lineage>
        <taxon>Eukaryota</taxon>
        <taxon>Fungi</taxon>
        <taxon>Dikarya</taxon>
        <taxon>Basidiomycota</taxon>
        <taxon>Agaricomycotina</taxon>
        <taxon>Agaricomycetes</taxon>
        <taxon>Agaricomycetidae</taxon>
        <taxon>Agaricales</taxon>
        <taxon>Marasmiineae</taxon>
        <taxon>Omphalotaceae</taxon>
        <taxon>Gymnopus</taxon>
    </lineage>
</organism>
<keyword evidence="2" id="KW-1185">Reference proteome</keyword>
<feature type="non-terminal residue" evidence="1">
    <location>
        <position position="180"/>
    </location>
</feature>
<sequence length="180" mass="20199">MIRASNLEGYKIPGETERLIANLFADDTSAFLKATDCFDDLQGILEKWCLASGAKFNLMKTNIIPIGTEDYCKEVITSRKTSPNQVPLPANLHIAKEGEAVRILGAWFGNKISSEQVWTPVLEKIDTNLARWAKSGPTMEGRRHIVQMVVGGMTQYLTVVQGMPETIEKRLTKRINTFLW</sequence>
<protein>
    <recommendedName>
        <fullName evidence="3">Reverse transcriptase domain-containing protein</fullName>
    </recommendedName>
</protein>
<accession>A0A6A4GRI7</accession>
<evidence type="ECO:0008006" key="3">
    <source>
        <dbReference type="Google" id="ProtNLM"/>
    </source>
</evidence>
<dbReference type="AlphaFoldDB" id="A0A6A4GRI7"/>
<reference evidence="1" key="1">
    <citation type="journal article" date="2019" name="Environ. Microbiol.">
        <title>Fungal ecological strategies reflected in gene transcription - a case study of two litter decomposers.</title>
        <authorList>
            <person name="Barbi F."/>
            <person name="Kohler A."/>
            <person name="Barry K."/>
            <person name="Baskaran P."/>
            <person name="Daum C."/>
            <person name="Fauchery L."/>
            <person name="Ihrmark K."/>
            <person name="Kuo A."/>
            <person name="LaButti K."/>
            <person name="Lipzen A."/>
            <person name="Morin E."/>
            <person name="Grigoriev I.V."/>
            <person name="Henrissat B."/>
            <person name="Lindahl B."/>
            <person name="Martin F."/>
        </authorList>
    </citation>
    <scope>NUCLEOTIDE SEQUENCE</scope>
    <source>
        <strain evidence="1">JB14</strain>
    </source>
</reference>
<gene>
    <name evidence="1" type="ORF">BT96DRAFT_761370</name>
</gene>
<dbReference type="EMBL" id="ML769782">
    <property type="protein sequence ID" value="KAE9387764.1"/>
    <property type="molecule type" value="Genomic_DNA"/>
</dbReference>
<evidence type="ECO:0000313" key="2">
    <source>
        <dbReference type="Proteomes" id="UP000799118"/>
    </source>
</evidence>
<evidence type="ECO:0000313" key="1">
    <source>
        <dbReference type="EMBL" id="KAE9387764.1"/>
    </source>
</evidence>
<proteinExistence type="predicted"/>
<dbReference type="Proteomes" id="UP000799118">
    <property type="component" value="Unassembled WGS sequence"/>
</dbReference>
<name>A0A6A4GRI7_9AGAR</name>
<dbReference type="OrthoDB" id="2205812at2759"/>